<sequence length="97" mass="10897">MQFKLVNQALTRVISLGPGRVHYSGVCCIFFWFSSWSNIGLVSLNTSCIFGCMHAVGHVHVISRAVCGMWGLHAWLYLPRVLFHGCMHCLCGRLLML</sequence>
<reference evidence="1" key="3">
    <citation type="submission" date="2022-06" db="UniProtKB">
        <authorList>
            <consortium name="EnsemblPlants"/>
        </authorList>
    </citation>
    <scope>IDENTIFICATION</scope>
</reference>
<proteinExistence type="predicted"/>
<dbReference type="Gramene" id="TuG1812G0700005047.01.T01">
    <property type="protein sequence ID" value="TuG1812G0700005047.01.T01.cds371891"/>
    <property type="gene ID" value="TuG1812G0700005047.01"/>
</dbReference>
<reference evidence="1" key="2">
    <citation type="submission" date="2018-03" db="EMBL/GenBank/DDBJ databases">
        <title>The Triticum urartu genome reveals the dynamic nature of wheat genome evolution.</title>
        <authorList>
            <person name="Ling H."/>
            <person name="Ma B."/>
            <person name="Shi X."/>
            <person name="Liu H."/>
            <person name="Dong L."/>
            <person name="Sun H."/>
            <person name="Cao Y."/>
            <person name="Gao Q."/>
            <person name="Zheng S."/>
            <person name="Li Y."/>
            <person name="Yu Y."/>
            <person name="Du H."/>
            <person name="Qi M."/>
            <person name="Li Y."/>
            <person name="Yu H."/>
            <person name="Cui Y."/>
            <person name="Wang N."/>
            <person name="Chen C."/>
            <person name="Wu H."/>
            <person name="Zhao Y."/>
            <person name="Zhang J."/>
            <person name="Li Y."/>
            <person name="Zhou W."/>
            <person name="Zhang B."/>
            <person name="Hu W."/>
            <person name="Eijk M."/>
            <person name="Tang J."/>
            <person name="Witsenboer H."/>
            <person name="Zhao S."/>
            <person name="Li Z."/>
            <person name="Zhang A."/>
            <person name="Wang D."/>
            <person name="Liang C."/>
        </authorList>
    </citation>
    <scope>NUCLEOTIDE SEQUENCE [LARGE SCALE GENOMIC DNA]</scope>
    <source>
        <strain evidence="1">cv. G1812</strain>
    </source>
</reference>
<dbReference type="AlphaFoldDB" id="A0A8R7V8Y1"/>
<evidence type="ECO:0000313" key="1">
    <source>
        <dbReference type="EnsemblPlants" id="TuG1812G0700005047.01.T01.cds371891"/>
    </source>
</evidence>
<organism evidence="1 2">
    <name type="scientific">Triticum urartu</name>
    <name type="common">Red wild einkorn</name>
    <name type="synonym">Crithodium urartu</name>
    <dbReference type="NCBI Taxonomy" id="4572"/>
    <lineage>
        <taxon>Eukaryota</taxon>
        <taxon>Viridiplantae</taxon>
        <taxon>Streptophyta</taxon>
        <taxon>Embryophyta</taxon>
        <taxon>Tracheophyta</taxon>
        <taxon>Spermatophyta</taxon>
        <taxon>Magnoliopsida</taxon>
        <taxon>Liliopsida</taxon>
        <taxon>Poales</taxon>
        <taxon>Poaceae</taxon>
        <taxon>BOP clade</taxon>
        <taxon>Pooideae</taxon>
        <taxon>Triticodae</taxon>
        <taxon>Triticeae</taxon>
        <taxon>Triticinae</taxon>
        <taxon>Triticum</taxon>
    </lineage>
</organism>
<name>A0A8R7V8Y1_TRIUA</name>
<reference evidence="2" key="1">
    <citation type="journal article" date="2013" name="Nature">
        <title>Draft genome of the wheat A-genome progenitor Triticum urartu.</title>
        <authorList>
            <person name="Ling H.Q."/>
            <person name="Zhao S."/>
            <person name="Liu D."/>
            <person name="Wang J."/>
            <person name="Sun H."/>
            <person name="Zhang C."/>
            <person name="Fan H."/>
            <person name="Li D."/>
            <person name="Dong L."/>
            <person name="Tao Y."/>
            <person name="Gao C."/>
            <person name="Wu H."/>
            <person name="Li Y."/>
            <person name="Cui Y."/>
            <person name="Guo X."/>
            <person name="Zheng S."/>
            <person name="Wang B."/>
            <person name="Yu K."/>
            <person name="Liang Q."/>
            <person name="Yang W."/>
            <person name="Lou X."/>
            <person name="Chen J."/>
            <person name="Feng M."/>
            <person name="Jian J."/>
            <person name="Zhang X."/>
            <person name="Luo G."/>
            <person name="Jiang Y."/>
            <person name="Liu J."/>
            <person name="Wang Z."/>
            <person name="Sha Y."/>
            <person name="Zhang B."/>
            <person name="Wu H."/>
            <person name="Tang D."/>
            <person name="Shen Q."/>
            <person name="Xue P."/>
            <person name="Zou S."/>
            <person name="Wang X."/>
            <person name="Liu X."/>
            <person name="Wang F."/>
            <person name="Yang Y."/>
            <person name="An X."/>
            <person name="Dong Z."/>
            <person name="Zhang K."/>
            <person name="Zhang X."/>
            <person name="Luo M.C."/>
            <person name="Dvorak J."/>
            <person name="Tong Y."/>
            <person name="Wang J."/>
            <person name="Yang H."/>
            <person name="Li Z."/>
            <person name="Wang D."/>
            <person name="Zhang A."/>
            <person name="Wang J."/>
        </authorList>
    </citation>
    <scope>NUCLEOTIDE SEQUENCE</scope>
    <source>
        <strain evidence="2">cv. G1812</strain>
    </source>
</reference>
<evidence type="ECO:0000313" key="2">
    <source>
        <dbReference type="Proteomes" id="UP000015106"/>
    </source>
</evidence>
<accession>A0A8R7V8Y1</accession>
<dbReference type="Proteomes" id="UP000015106">
    <property type="component" value="Chromosome 7"/>
</dbReference>
<dbReference type="EnsemblPlants" id="TuG1812G0700005047.01.T01">
    <property type="protein sequence ID" value="TuG1812G0700005047.01.T01.cds371891"/>
    <property type="gene ID" value="TuG1812G0700005047.01"/>
</dbReference>
<protein>
    <submittedName>
        <fullName evidence="1">Uncharacterized protein</fullName>
    </submittedName>
</protein>
<keyword evidence="2" id="KW-1185">Reference proteome</keyword>